<evidence type="ECO:0000259" key="1">
    <source>
        <dbReference type="SMART" id="SM00460"/>
    </source>
</evidence>
<dbReference type="PANTHER" id="PTHR33490">
    <property type="entry name" value="BLR5614 PROTEIN-RELATED"/>
    <property type="match status" value="1"/>
</dbReference>
<dbReference type="STRING" id="28110.KU46_563"/>
<name>A0A0B6D895_9GAMM</name>
<dbReference type="InterPro" id="IPR013589">
    <property type="entry name" value="Bac_transglu_N"/>
</dbReference>
<evidence type="ECO:0000313" key="2">
    <source>
        <dbReference type="EMBL" id="AJI53868.1"/>
    </source>
</evidence>
<evidence type="ECO:0000313" key="3">
    <source>
        <dbReference type="Proteomes" id="UP000031830"/>
    </source>
</evidence>
<dbReference type="InterPro" id="IPR002931">
    <property type="entry name" value="Transglutaminase-like"/>
</dbReference>
<dbReference type="InterPro" id="IPR018667">
    <property type="entry name" value="DUF2126"/>
</dbReference>
<sequence>MALKVVISHRTQYKYDKKISLSPHIIRLRPAPHSRTPIESYSLKIKPENHFINWQQDPFGNYLARLVFPERTDEFSIDVEIIADMITINPFDFFVEEGAKDYPFQYKKDLKKELAPYLELEDDSKELRDFVASINKSKKPIIDFLVEINQKIYNTLNYTIRLEPGVQTPKETLDKKLGSCRDFSWLFVQVLRHLGLAARFVSGYLVQLKADVESLDGPNGPEEDFTDLHAWTEVYVPGAGWIGLDSTSGLFAGEGHIPLACTPHYNSAHAIEGATDVCETEFFYENKVTRIFESPRVTKPYTEKQWQDIYNLGFKVDRDLVENDVRLTMGGEPTFVSIDDMESAQWNTEADGPHKRELANKLSRKLLSSTTNGGLLHHAQGKWYPGEPLPRWQTTVYWRKDGNPVWKNPELLADMNKSYPYKTADAKKFLSTLSLVLGVSDQNIIAAYEDPIYYIMKEAELPIDVDPMKYNLKDPLERRTIAEKLSFGLDEEVGYVLPLDFGKTKWISSKWEFRRGNLFLLAGNSPLGFRLPLDSLILKPHVEIEKSVETDLFASYPNLGDYITPVEQRAKEINSNTTPHNTYSAFVRTAISTEIRNNKLCIFLPPINDTEVFLDLIASIEATAKKLNMAVIIEGYEPPQDNRTDRIKVTPDPGVIEVNIQPAHSWKELSDNILGLYEDARQCRLGTEKFAIDGKHTGTGGGNHVTLGAAKPSDSPLLRRPNLLRSLITFWQHHPGLSYLFSGAFIGPTSQAPRVDEGRLENLYELEIAFSQIPDDDSNVPFWLVDRLFRHMLTDITGNTHRSEFCIDKLYSPDSSSGRLGILELRAFDMPPHSQMALLQMLLVRALVSCFWKKPYKHDLVRWGTRLHDKFLLEHYVKEDIREVVQFLNDEGYEFKLEWFDPFFEFRFPLYGMTTINNMHCEIRAAIEPWHVLGEESSSQGTARYVDSSVERLQLKIQNFNDERYAVTCNGVQIPLSKTDIEGEYVSGVRYKAWQPWSALHPTIGVDTPLTFDIVDKWNSRSIGGFNYFVSHPGGRSYETFPVNSYEAESRRINRYWDFNHSQGDLVENDPVVSATGNTAYSNETNRVIVDKKGSSKQFNYHQMPKNKEYPFTLDLRQKWIKNN</sequence>
<dbReference type="Pfam" id="PF09899">
    <property type="entry name" value="DUF2126"/>
    <property type="match status" value="1"/>
</dbReference>
<protein>
    <recommendedName>
        <fullName evidence="1">Transglutaminase-like domain-containing protein</fullName>
    </recommendedName>
</protein>
<organism evidence="2 3">
    <name type="scientific">Francisella philomiragia</name>
    <dbReference type="NCBI Taxonomy" id="28110"/>
    <lineage>
        <taxon>Bacteria</taxon>
        <taxon>Pseudomonadati</taxon>
        <taxon>Pseudomonadota</taxon>
        <taxon>Gammaproteobacteria</taxon>
        <taxon>Thiotrichales</taxon>
        <taxon>Francisellaceae</taxon>
        <taxon>Francisella</taxon>
    </lineage>
</organism>
<feature type="domain" description="Transglutaminase-like" evidence="1">
    <location>
        <begin position="172"/>
        <end position="248"/>
    </location>
</feature>
<dbReference type="Pfam" id="PF08379">
    <property type="entry name" value="Bact_transglu_N"/>
    <property type="match status" value="1"/>
</dbReference>
<dbReference type="OrthoDB" id="9804872at2"/>
<accession>A0A0B6D895</accession>
<dbReference type="AlphaFoldDB" id="A0A0B6D895"/>
<reference evidence="2 3" key="1">
    <citation type="journal article" date="2015" name="Genome Announc.">
        <title>Genome sequencing of 18 francisella strains to aid in assay development and testing.</title>
        <authorList>
            <person name="Johnson S.L."/>
            <person name="Daligault H.E."/>
            <person name="Davenport K.W."/>
            <person name="Coyne S.R."/>
            <person name="Frey K.G."/>
            <person name="Koroleva G.I."/>
            <person name="Broomall S.M."/>
            <person name="Bishop-Lilly K.A."/>
            <person name="Bruce D.C."/>
            <person name="Chertkov O."/>
            <person name="Freitas T."/>
            <person name="Jaissle J."/>
            <person name="Ladner J.T."/>
            <person name="Rosenzweig C.N."/>
            <person name="Gibbons H.S."/>
            <person name="Palacios G.F."/>
            <person name="Redden C.L."/>
            <person name="Xu Y."/>
            <person name="Minogue T.D."/>
            <person name="Chain P.S."/>
        </authorList>
    </citation>
    <scope>NUCLEOTIDE SEQUENCE [LARGE SCALE GENOMIC DNA]</scope>
    <source>
        <strain evidence="2 3">GA01-2794</strain>
    </source>
</reference>
<dbReference type="InterPro" id="IPR038765">
    <property type="entry name" value="Papain-like_cys_pep_sf"/>
</dbReference>
<dbReference type="RefSeq" id="WP_044525349.1">
    <property type="nucleotide sequence ID" value="NZ_CP009440.1"/>
</dbReference>
<dbReference type="Pfam" id="PF01841">
    <property type="entry name" value="Transglut_core"/>
    <property type="match status" value="1"/>
</dbReference>
<dbReference type="SMART" id="SM00460">
    <property type="entry name" value="TGc"/>
    <property type="match status" value="1"/>
</dbReference>
<dbReference type="PANTHER" id="PTHR33490:SF1">
    <property type="entry name" value="SLL1233 PROTEIN"/>
    <property type="match status" value="1"/>
</dbReference>
<dbReference type="Gene3D" id="3.10.620.30">
    <property type="match status" value="1"/>
</dbReference>
<dbReference type="EMBL" id="CP009440">
    <property type="protein sequence ID" value="AJI53868.1"/>
    <property type="molecule type" value="Genomic_DNA"/>
</dbReference>
<dbReference type="SUPFAM" id="SSF54001">
    <property type="entry name" value="Cysteine proteinases"/>
    <property type="match status" value="1"/>
</dbReference>
<proteinExistence type="predicted"/>
<dbReference type="KEGG" id="fpz:LA55_23"/>
<gene>
    <name evidence="2" type="ORF">LA55_23</name>
</gene>
<dbReference type="Proteomes" id="UP000031830">
    <property type="component" value="Chromosome"/>
</dbReference>